<evidence type="ECO:0000313" key="4">
    <source>
        <dbReference type="EMBL" id="RNI38204.1"/>
    </source>
</evidence>
<dbReference type="OrthoDB" id="663485at2"/>
<dbReference type="SUPFAM" id="SSF49265">
    <property type="entry name" value="Fibronectin type III"/>
    <property type="match status" value="1"/>
</dbReference>
<feature type="chain" id="PRO_5017995037" evidence="1">
    <location>
        <begin position="20"/>
        <end position="440"/>
    </location>
</feature>
<evidence type="ECO:0000256" key="1">
    <source>
        <dbReference type="SAM" id="SignalP"/>
    </source>
</evidence>
<dbReference type="InterPro" id="IPR013783">
    <property type="entry name" value="Ig-like_fold"/>
</dbReference>
<feature type="domain" description="Secretion system C-terminal sorting" evidence="3">
    <location>
        <begin position="361"/>
        <end position="431"/>
    </location>
</feature>
<dbReference type="Proteomes" id="UP000267223">
    <property type="component" value="Unassembled WGS sequence"/>
</dbReference>
<accession>A0A3M9NKC7</accession>
<dbReference type="Gene3D" id="2.60.40.10">
    <property type="entry name" value="Immunoglobulins"/>
    <property type="match status" value="2"/>
</dbReference>
<organism evidence="4 5">
    <name type="scientific">Hanamia caeni</name>
    <dbReference type="NCBI Taxonomy" id="2294116"/>
    <lineage>
        <taxon>Bacteria</taxon>
        <taxon>Pseudomonadati</taxon>
        <taxon>Bacteroidota</taxon>
        <taxon>Chitinophagia</taxon>
        <taxon>Chitinophagales</taxon>
        <taxon>Chitinophagaceae</taxon>
        <taxon>Hanamia</taxon>
    </lineage>
</organism>
<evidence type="ECO:0000313" key="5">
    <source>
        <dbReference type="Proteomes" id="UP000267223"/>
    </source>
</evidence>
<dbReference type="RefSeq" id="WP_123119794.1">
    <property type="nucleotide sequence ID" value="NZ_RJJR01000003.1"/>
</dbReference>
<keyword evidence="1" id="KW-0732">Signal</keyword>
<dbReference type="InterPro" id="IPR026444">
    <property type="entry name" value="Secre_tail"/>
</dbReference>
<evidence type="ECO:0000259" key="2">
    <source>
        <dbReference type="Pfam" id="PF04151"/>
    </source>
</evidence>
<keyword evidence="5" id="KW-1185">Reference proteome</keyword>
<dbReference type="Gene3D" id="2.60.120.380">
    <property type="match status" value="1"/>
</dbReference>
<protein>
    <submittedName>
        <fullName evidence="4">T9SS C-terminal target domain-containing protein</fullName>
    </submittedName>
</protein>
<reference evidence="4 5" key="1">
    <citation type="submission" date="2018-11" db="EMBL/GenBank/DDBJ databases">
        <title>Draft genome sequence of Ferruginibacter sp. BO-59.</title>
        <authorList>
            <person name="Im W.T."/>
        </authorList>
    </citation>
    <scope>NUCLEOTIDE SEQUENCE [LARGE SCALE GENOMIC DNA]</scope>
    <source>
        <strain evidence="4 5">BO-59</strain>
    </source>
</reference>
<dbReference type="EMBL" id="RJJR01000003">
    <property type="protein sequence ID" value="RNI38204.1"/>
    <property type="molecule type" value="Genomic_DNA"/>
</dbReference>
<dbReference type="InterPro" id="IPR036116">
    <property type="entry name" value="FN3_sf"/>
</dbReference>
<dbReference type="Pfam" id="PF18962">
    <property type="entry name" value="Por_Secre_tail"/>
    <property type="match status" value="1"/>
</dbReference>
<gene>
    <name evidence="4" type="ORF">EFY79_06015</name>
</gene>
<name>A0A3M9NKC7_9BACT</name>
<comment type="caution">
    <text evidence="4">The sequence shown here is derived from an EMBL/GenBank/DDBJ whole genome shotgun (WGS) entry which is preliminary data.</text>
</comment>
<sequence length="440" mass="46930">MKKTFTLFASLICFVTLNAQTPACSSNLLPANNATGVSPAPYITLKWNPVAGATYYNVYFNAKLPPTKITGSAVVDTFNITDAQYNTKYYWYVVPVNANGAAMNCGVTTTSFTTGPKPVPPVNDNCDGAIDIATAVTASTLGATQSQPADACGGYTGFADDDVWFQFTATSTGTVTIILSGGSYFDGVLELFTGSCGSLTSLACSDQNAEGGNESITINVVAGTNYKARVYSFGSGIGDRGEFSIAATGEPLPVSLIDFKGENINGNNVLSWSTATEMNNKGFQVQYSIDGKNFTDIGFVNSKQESGNSASILRYQFTDSKYTTGNAYYRLVQVDKDGKSNFSKVILVKGNKIASLTLSALYPNPAKEKLNILLSSPLNNRVNIAIADLTGKIVRRQAFSVVKGENNFEMQISSLAGGTYFIKATYENGRQQAVAKFVKQ</sequence>
<proteinExistence type="predicted"/>
<dbReference type="AlphaFoldDB" id="A0A3M9NKC7"/>
<dbReference type="Pfam" id="PF04151">
    <property type="entry name" value="PPC"/>
    <property type="match status" value="1"/>
</dbReference>
<dbReference type="InterPro" id="IPR007280">
    <property type="entry name" value="Peptidase_C_arc/bac"/>
</dbReference>
<feature type="signal peptide" evidence="1">
    <location>
        <begin position="1"/>
        <end position="19"/>
    </location>
</feature>
<evidence type="ECO:0000259" key="3">
    <source>
        <dbReference type="Pfam" id="PF18962"/>
    </source>
</evidence>
<feature type="domain" description="Peptidase C-terminal archaeal/bacterial" evidence="2">
    <location>
        <begin position="164"/>
        <end position="232"/>
    </location>
</feature>
<dbReference type="NCBIfam" id="TIGR04183">
    <property type="entry name" value="Por_Secre_tail"/>
    <property type="match status" value="1"/>
</dbReference>